<accession>A0A939EE34</accession>
<dbReference type="Proteomes" id="UP000664096">
    <property type="component" value="Unassembled WGS sequence"/>
</dbReference>
<feature type="transmembrane region" description="Helical" evidence="1">
    <location>
        <begin position="71"/>
        <end position="92"/>
    </location>
</feature>
<gene>
    <name evidence="2" type="ORF">JF539_10940</name>
</gene>
<evidence type="ECO:0000313" key="2">
    <source>
        <dbReference type="EMBL" id="MBN9670852.1"/>
    </source>
</evidence>
<dbReference type="EMBL" id="JAEKJZ010000001">
    <property type="protein sequence ID" value="MBN9670852.1"/>
    <property type="molecule type" value="Genomic_DNA"/>
</dbReference>
<dbReference type="GO" id="GO:0016020">
    <property type="term" value="C:membrane"/>
    <property type="evidence" value="ECO:0007669"/>
    <property type="project" value="UniProtKB-SubCell"/>
</dbReference>
<proteinExistence type="predicted"/>
<evidence type="ECO:0000256" key="1">
    <source>
        <dbReference type="SAM" id="Phobius"/>
    </source>
</evidence>
<feature type="transmembrane region" description="Helical" evidence="1">
    <location>
        <begin position="143"/>
        <end position="164"/>
    </location>
</feature>
<evidence type="ECO:0000313" key="3">
    <source>
        <dbReference type="Proteomes" id="UP000664096"/>
    </source>
</evidence>
<keyword evidence="1" id="KW-1133">Transmembrane helix</keyword>
<protein>
    <submittedName>
        <fullName evidence="2">Ferric reductase</fullName>
    </submittedName>
</protein>
<feature type="transmembrane region" description="Helical" evidence="1">
    <location>
        <begin position="7"/>
        <end position="29"/>
    </location>
</feature>
<keyword evidence="1" id="KW-0472">Membrane</keyword>
<feature type="transmembrane region" description="Helical" evidence="1">
    <location>
        <begin position="112"/>
        <end position="131"/>
    </location>
</feature>
<feature type="transmembrane region" description="Helical" evidence="1">
    <location>
        <begin position="170"/>
        <end position="191"/>
    </location>
</feature>
<comment type="caution">
    <text evidence="2">The sequence shown here is derived from an EMBL/GenBank/DDBJ whole genome shotgun (WGS) entry which is preliminary data.</text>
</comment>
<organism evidence="2 3">
    <name type="scientific">Roseibium aggregatum</name>
    <dbReference type="NCBI Taxonomy" id="187304"/>
    <lineage>
        <taxon>Bacteria</taxon>
        <taxon>Pseudomonadati</taxon>
        <taxon>Pseudomonadota</taxon>
        <taxon>Alphaproteobacteria</taxon>
        <taxon>Hyphomicrobiales</taxon>
        <taxon>Stappiaceae</taxon>
        <taxon>Roseibium</taxon>
    </lineage>
</organism>
<sequence>MTHLIIVWAGVAAMMTVPVIMATASPYLAYRNTAYIFGGFAGIFGLAFFFIQPLLAAGFLPGPGVLKQRRWHRFVGTAIVACVLLHLAGLYLTSAADTLDALLLVAPTPFSVYGVIALWGILLTTLLVMFRRRWGLRYSAWRLVHNGLALVVVVATVIHALLIQGAMEGFTKWILCLAALASTAGTLLVYWGKPLFSRKTAGHSTDDS</sequence>
<feature type="transmembrane region" description="Helical" evidence="1">
    <location>
        <begin position="35"/>
        <end position="59"/>
    </location>
</feature>
<dbReference type="AlphaFoldDB" id="A0A939EE34"/>
<keyword evidence="1" id="KW-0812">Transmembrane</keyword>
<name>A0A939EE34_9HYPH</name>
<reference evidence="2" key="1">
    <citation type="submission" date="2020-12" db="EMBL/GenBank/DDBJ databases">
        <title>Oil enriched cultivation method for isolating marine PHA-producing bacteria.</title>
        <authorList>
            <person name="Zheng W."/>
            <person name="Yu S."/>
            <person name="Huang Y."/>
        </authorList>
    </citation>
    <scope>NUCLEOTIDE SEQUENCE</scope>
    <source>
        <strain evidence="2">SY-2-12</strain>
    </source>
</reference>
<dbReference type="RefSeq" id="WP_207140421.1">
    <property type="nucleotide sequence ID" value="NZ_JAEKJZ010000001.1"/>
</dbReference>